<evidence type="ECO:0000313" key="3">
    <source>
        <dbReference type="EMBL" id="CAE0507523.1"/>
    </source>
</evidence>
<keyword evidence="2" id="KW-0472">Membrane</keyword>
<feature type="transmembrane region" description="Helical" evidence="2">
    <location>
        <begin position="129"/>
        <end position="146"/>
    </location>
</feature>
<gene>
    <name evidence="3" type="ORF">DTER00134_LOCUS22600</name>
</gene>
<name>A0A7S3RAE0_DUNTE</name>
<dbReference type="AlphaFoldDB" id="A0A7S3RAE0"/>
<proteinExistence type="predicted"/>
<keyword evidence="2" id="KW-1133">Transmembrane helix</keyword>
<accession>A0A7S3RAE0</accession>
<feature type="transmembrane region" description="Helical" evidence="2">
    <location>
        <begin position="152"/>
        <end position="168"/>
    </location>
</feature>
<sequence>MRRSLLKAFLSSTPSAYVPGPQQTSQAALSKVLPAAHLNFHRENEEQQQQGNNNALISSAQTRGLHSSTSPPQRPGFPFSSSLLTKEAGRQLLQTRTMAGPPAGSDNTVAENTWAKFRADYGVEKKNDLAAGMYALILTFVLSAAVHDLHAYPPRVAAMTGFIFFLLYRRKGNA</sequence>
<evidence type="ECO:0000256" key="1">
    <source>
        <dbReference type="SAM" id="MobiDB-lite"/>
    </source>
</evidence>
<reference evidence="3" key="1">
    <citation type="submission" date="2021-01" db="EMBL/GenBank/DDBJ databases">
        <authorList>
            <person name="Corre E."/>
            <person name="Pelletier E."/>
            <person name="Niang G."/>
            <person name="Scheremetjew M."/>
            <person name="Finn R."/>
            <person name="Kale V."/>
            <person name="Holt S."/>
            <person name="Cochrane G."/>
            <person name="Meng A."/>
            <person name="Brown T."/>
            <person name="Cohen L."/>
        </authorList>
    </citation>
    <scope>NUCLEOTIDE SEQUENCE</scope>
    <source>
        <strain evidence="3">CCMP1320</strain>
    </source>
</reference>
<protein>
    <submittedName>
        <fullName evidence="3">Uncharacterized protein</fullName>
    </submittedName>
</protein>
<evidence type="ECO:0000256" key="2">
    <source>
        <dbReference type="SAM" id="Phobius"/>
    </source>
</evidence>
<organism evidence="3">
    <name type="scientific">Dunaliella tertiolecta</name>
    <name type="common">Green alga</name>
    <dbReference type="NCBI Taxonomy" id="3047"/>
    <lineage>
        <taxon>Eukaryota</taxon>
        <taxon>Viridiplantae</taxon>
        <taxon>Chlorophyta</taxon>
        <taxon>core chlorophytes</taxon>
        <taxon>Chlorophyceae</taxon>
        <taxon>CS clade</taxon>
        <taxon>Chlamydomonadales</taxon>
        <taxon>Dunaliellaceae</taxon>
        <taxon>Dunaliella</taxon>
    </lineage>
</organism>
<feature type="region of interest" description="Disordered" evidence="1">
    <location>
        <begin position="61"/>
        <end position="81"/>
    </location>
</feature>
<feature type="compositionally biased region" description="Polar residues" evidence="1">
    <location>
        <begin position="61"/>
        <end position="71"/>
    </location>
</feature>
<dbReference type="EMBL" id="HBIP01037388">
    <property type="protein sequence ID" value="CAE0507523.1"/>
    <property type="molecule type" value="Transcribed_RNA"/>
</dbReference>
<keyword evidence="2" id="KW-0812">Transmembrane</keyword>